<dbReference type="FunFam" id="3.30.160.60:FF:000624">
    <property type="entry name" value="zinc finger protein 697"/>
    <property type="match status" value="1"/>
</dbReference>
<feature type="compositionally biased region" description="Low complexity" evidence="8">
    <location>
        <begin position="473"/>
        <end position="486"/>
    </location>
</feature>
<name>A0A6J0BQN0_NEOLC</name>
<dbReference type="RefSeq" id="XP_015517051.1">
    <property type="nucleotide sequence ID" value="XM_015661565.2"/>
</dbReference>
<keyword evidence="5" id="KW-0862">Zinc</keyword>
<evidence type="ECO:0000256" key="6">
    <source>
        <dbReference type="ARBA" id="ARBA00023242"/>
    </source>
</evidence>
<feature type="domain" description="C2H2-type" evidence="9">
    <location>
        <begin position="568"/>
        <end position="595"/>
    </location>
</feature>
<feature type="domain" description="C2H2-type" evidence="9">
    <location>
        <begin position="540"/>
        <end position="568"/>
    </location>
</feature>
<dbReference type="PROSITE" id="PS50157">
    <property type="entry name" value="ZINC_FINGER_C2H2_2"/>
    <property type="match status" value="4"/>
</dbReference>
<keyword evidence="3" id="KW-0677">Repeat</keyword>
<dbReference type="GO" id="GO:0005634">
    <property type="term" value="C:nucleus"/>
    <property type="evidence" value="ECO:0007669"/>
    <property type="project" value="UniProtKB-SubCell"/>
</dbReference>
<dbReference type="Proteomes" id="UP000829291">
    <property type="component" value="Chromosome 3"/>
</dbReference>
<accession>A0A6J0BQN0</accession>
<dbReference type="SMART" id="SM00355">
    <property type="entry name" value="ZnF_C2H2"/>
    <property type="match status" value="7"/>
</dbReference>
<dbReference type="AlphaFoldDB" id="A0A6J0BQN0"/>
<evidence type="ECO:0000256" key="2">
    <source>
        <dbReference type="ARBA" id="ARBA00022723"/>
    </source>
</evidence>
<dbReference type="InterPro" id="IPR036236">
    <property type="entry name" value="Znf_C2H2_sf"/>
</dbReference>
<dbReference type="OrthoDB" id="8922241at2759"/>
<keyword evidence="10" id="KW-1185">Reference proteome</keyword>
<dbReference type="InterPro" id="IPR051643">
    <property type="entry name" value="Transcr_Reg_ZincFinger"/>
</dbReference>
<comment type="subcellular location">
    <subcellularLocation>
        <location evidence="1">Nucleus</location>
    </subcellularLocation>
</comment>
<reference evidence="11" key="1">
    <citation type="submission" date="2025-08" db="UniProtKB">
        <authorList>
            <consortium name="RefSeq"/>
        </authorList>
    </citation>
    <scope>IDENTIFICATION</scope>
    <source>
        <tissue evidence="11">Thorax and Abdomen</tissue>
    </source>
</reference>
<evidence type="ECO:0000256" key="8">
    <source>
        <dbReference type="SAM" id="MobiDB-lite"/>
    </source>
</evidence>
<dbReference type="PANTHER" id="PTHR24396:SF19">
    <property type="entry name" value="FI01119P"/>
    <property type="match status" value="1"/>
</dbReference>
<evidence type="ECO:0000256" key="1">
    <source>
        <dbReference type="ARBA" id="ARBA00004123"/>
    </source>
</evidence>
<dbReference type="PANTHER" id="PTHR24396">
    <property type="entry name" value="ZINC FINGER PROTEIN"/>
    <property type="match status" value="1"/>
</dbReference>
<evidence type="ECO:0000313" key="11">
    <source>
        <dbReference type="RefSeq" id="XP_015517051.1"/>
    </source>
</evidence>
<dbReference type="Gene3D" id="3.30.160.60">
    <property type="entry name" value="Classic Zinc Finger"/>
    <property type="match status" value="3"/>
</dbReference>
<evidence type="ECO:0000259" key="9">
    <source>
        <dbReference type="PROSITE" id="PS50157"/>
    </source>
</evidence>
<dbReference type="PROSITE" id="PS00028">
    <property type="entry name" value="ZINC_FINGER_C2H2_1"/>
    <property type="match status" value="3"/>
</dbReference>
<dbReference type="KEGG" id="nlo:107222274"/>
<feature type="domain" description="C2H2-type" evidence="9">
    <location>
        <begin position="596"/>
        <end position="624"/>
    </location>
</feature>
<gene>
    <name evidence="11" type="primary">LOC107222274</name>
</gene>
<feature type="region of interest" description="Disordered" evidence="8">
    <location>
        <begin position="58"/>
        <end position="82"/>
    </location>
</feature>
<feature type="region of interest" description="Disordered" evidence="8">
    <location>
        <begin position="701"/>
        <end position="745"/>
    </location>
</feature>
<keyword evidence="4 7" id="KW-0863">Zinc-finger</keyword>
<evidence type="ECO:0000256" key="3">
    <source>
        <dbReference type="ARBA" id="ARBA00022737"/>
    </source>
</evidence>
<feature type="region of interest" description="Disordered" evidence="8">
    <location>
        <begin position="460"/>
        <end position="506"/>
    </location>
</feature>
<evidence type="ECO:0000313" key="10">
    <source>
        <dbReference type="Proteomes" id="UP000829291"/>
    </source>
</evidence>
<protein>
    <submittedName>
        <fullName evidence="11">Zinc finger protein 60 isoform X2</fullName>
    </submittedName>
</protein>
<proteinExistence type="predicted"/>
<keyword evidence="2" id="KW-0479">Metal-binding</keyword>
<evidence type="ECO:0000256" key="7">
    <source>
        <dbReference type="PROSITE-ProRule" id="PRU00042"/>
    </source>
</evidence>
<feature type="compositionally biased region" description="Polar residues" evidence="8">
    <location>
        <begin position="701"/>
        <end position="712"/>
    </location>
</feature>
<dbReference type="SUPFAM" id="SSF57667">
    <property type="entry name" value="beta-beta-alpha zinc fingers"/>
    <property type="match status" value="2"/>
</dbReference>
<feature type="domain" description="C2H2-type" evidence="9">
    <location>
        <begin position="512"/>
        <end position="539"/>
    </location>
</feature>
<evidence type="ECO:0000256" key="4">
    <source>
        <dbReference type="ARBA" id="ARBA00022771"/>
    </source>
</evidence>
<keyword evidence="6" id="KW-0539">Nucleus</keyword>
<dbReference type="InParanoid" id="A0A6J0BQN0"/>
<dbReference type="GeneID" id="107222274"/>
<dbReference type="GO" id="GO:0000981">
    <property type="term" value="F:DNA-binding transcription factor activity, RNA polymerase II-specific"/>
    <property type="evidence" value="ECO:0007669"/>
    <property type="project" value="TreeGrafter"/>
</dbReference>
<dbReference type="InterPro" id="IPR013087">
    <property type="entry name" value="Znf_C2H2_type"/>
</dbReference>
<organism evidence="11">
    <name type="scientific">Neodiprion lecontei</name>
    <name type="common">Redheaded pine sawfly</name>
    <dbReference type="NCBI Taxonomy" id="441921"/>
    <lineage>
        <taxon>Eukaryota</taxon>
        <taxon>Metazoa</taxon>
        <taxon>Ecdysozoa</taxon>
        <taxon>Arthropoda</taxon>
        <taxon>Hexapoda</taxon>
        <taxon>Insecta</taxon>
        <taxon>Pterygota</taxon>
        <taxon>Neoptera</taxon>
        <taxon>Endopterygota</taxon>
        <taxon>Hymenoptera</taxon>
        <taxon>Tenthredinoidea</taxon>
        <taxon>Diprionidae</taxon>
        <taxon>Diprioninae</taxon>
        <taxon>Neodiprion</taxon>
    </lineage>
</organism>
<evidence type="ECO:0000256" key="5">
    <source>
        <dbReference type="ARBA" id="ARBA00022833"/>
    </source>
</evidence>
<dbReference type="GO" id="GO:0008270">
    <property type="term" value="F:zinc ion binding"/>
    <property type="evidence" value="ECO:0007669"/>
    <property type="project" value="UniProtKB-KW"/>
</dbReference>
<dbReference type="Pfam" id="PF00096">
    <property type="entry name" value="zf-C2H2"/>
    <property type="match status" value="2"/>
</dbReference>
<sequence>MSHVSYSKLISLNYPKLCPKPAPQQTLAEVLQSEPVKRLLSQPNIVIETIPKVQTTPKSNVSNNNVHLPVDKKNGPSKVAQSKGIGSEISVMTVETESKDKSRLLPAKGDGKSEIALMVVKPEQKQCGHHGPCENIVCDVSVLQYVDQGGVLPMLAVGIEENEINAPVEKHCKNPLCDALSIDHDRCRRALIKLYRCDLMSACDICGVVFKTRRSRMSHKSCIRKEVYRHNQTDGAQILREKMRERELQMIEAAKTKKKEHLDPATEYKKTMESLRNNKELIIIPKTIPQHQPIVTIKTLSPGNQPSVVQSTNSREVFGKLLPSIPIVFPPQNTIVGKRPGSETNEGPAVKQPKITNVFCTPPQHARLGQQYIKVSSVTQSNIVQPMSLNDWFASQANIVTSSQNTALKPYLTPIRVVPITSLKSAPSLRHQTHGIPAFCLVPDNLPKPVPVSKLQAIQPAPIAPSPPRSVAQNNETENVEQQNSQTAKSATNTRRKSQARRKSEEKNSKVFKCPYCFKGFSTDWYFKMHVAGHTGEMLFTCKTCEKPFSNRYDMKKHMLNEHNDGECRCEICGQISICKSALEIHIRSHTGERPFHCTECDLSYRSSTDLKTHQRKRHNSTDCPYCHIHLVKADLQAHLVSCHQMTEKEALHEILQGQEQAVNGNESSEIEVSDCESMANGILMRIKEELIEEAAAVNETTKFQSSRNGSDSNKRKKQIANKPAHTKSKGNGVHNAEGNQNVCNLKETETKPIVVRRSTRRSNSNFQCTICKENFDSSTLLDDHVANEPKETVECLACKSLFHSQTDYDKHGNSCGKSSCKQS</sequence>
<dbReference type="GO" id="GO:0000978">
    <property type="term" value="F:RNA polymerase II cis-regulatory region sequence-specific DNA binding"/>
    <property type="evidence" value="ECO:0007669"/>
    <property type="project" value="TreeGrafter"/>
</dbReference>
<feature type="compositionally biased region" description="Basic residues" evidence="8">
    <location>
        <begin position="715"/>
        <end position="729"/>
    </location>
</feature>